<evidence type="ECO:0000259" key="4">
    <source>
        <dbReference type="SMART" id="SM00322"/>
    </source>
</evidence>
<evidence type="ECO:0000256" key="2">
    <source>
        <dbReference type="PROSITE-ProRule" id="PRU00117"/>
    </source>
</evidence>
<reference evidence="5 6" key="1">
    <citation type="submission" date="2024-10" db="EMBL/GenBank/DDBJ databases">
        <authorList>
            <person name="Kim D."/>
        </authorList>
    </citation>
    <scope>NUCLEOTIDE SEQUENCE [LARGE SCALE GENOMIC DNA]</scope>
    <source>
        <strain evidence="5">BH-2024</strain>
    </source>
</reference>
<protein>
    <recommendedName>
        <fullName evidence="4">K Homology domain-containing protein</fullName>
    </recommendedName>
</protein>
<dbReference type="PROSITE" id="PS50084">
    <property type="entry name" value="KH_TYPE_1"/>
    <property type="match status" value="2"/>
</dbReference>
<dbReference type="CDD" id="cd22438">
    <property type="entry name" value="KH-I_PCBP_rpt1"/>
    <property type="match status" value="1"/>
</dbReference>
<dbReference type="PANTHER" id="PTHR10288">
    <property type="entry name" value="KH DOMAIN CONTAINING RNA BINDING PROTEIN"/>
    <property type="match status" value="1"/>
</dbReference>
<feature type="domain" description="K Homology" evidence="4">
    <location>
        <begin position="95"/>
        <end position="163"/>
    </location>
</feature>
<dbReference type="Gene3D" id="3.30.1370.10">
    <property type="entry name" value="K Homology domain, type 1"/>
    <property type="match status" value="2"/>
</dbReference>
<dbReference type="InterPro" id="IPR004087">
    <property type="entry name" value="KH_dom"/>
</dbReference>
<evidence type="ECO:0000313" key="5">
    <source>
        <dbReference type="EMBL" id="KAL3085855.1"/>
    </source>
</evidence>
<name>A0ABD2J5E9_9BILA</name>
<evidence type="ECO:0000313" key="6">
    <source>
        <dbReference type="Proteomes" id="UP001620626"/>
    </source>
</evidence>
<dbReference type="AlphaFoldDB" id="A0ABD2J5E9"/>
<dbReference type="SUPFAM" id="SSF54791">
    <property type="entry name" value="Eukaryotic type KH-domain (KH-domain type I)"/>
    <property type="match status" value="2"/>
</dbReference>
<keyword evidence="6" id="KW-1185">Reference proteome</keyword>
<gene>
    <name evidence="5" type="ORF">niasHT_039019</name>
</gene>
<sequence length="531" mass="55812">MPNSTVTNVALMNGTSPAHSAALPRFNHPTPSASLSFPKGSFFSSASASVESPMTATKNHRPMEPSATAFLGASSSNGTIEHAENGGNGQQPMTVILTVRMLMQGKEVGSIIGKRGDYVRQIREQSGAKVNISDGSCPERIVTISGSSSSINKAFAMVAQKFEEDMQAQQNATGQKPPITLRLLVPASQCGSLIGKGGAKIREIRDKTGASLQVASEMLSNSTEKPVTISGTSEALIGCMREVCQILLDAPAKGPTIQYKPINQAYNPLAVANSAAAIAAAAAAVTAAQQQHKTMPCGIGTTAVPSAGTAAAAQFAALLPHANPSLLSVHEVNGWNSKLQLALLQQHNHQQQQLLLQHHQQNSNPFPCVDPIVSRFLLHPPVSSAPSSASAVSNALLANHPTLLINQLQGTVASPSAAASQKIDGMELYGAAAAAGLDPATLALLQQHNQAVDAMALLQQQQQMILYQQQQQQQQHHQLQQQQQNDIGHENQLSGRAIGPGGKPEKKKSNDGIGTASSSVTAHQQKRFTPY</sequence>
<dbReference type="EMBL" id="JBICBT010001053">
    <property type="protein sequence ID" value="KAL3085855.1"/>
    <property type="molecule type" value="Genomic_DNA"/>
</dbReference>
<feature type="region of interest" description="Disordered" evidence="3">
    <location>
        <begin position="56"/>
        <end position="91"/>
    </location>
</feature>
<keyword evidence="2" id="KW-0694">RNA-binding</keyword>
<dbReference type="GO" id="GO:0003723">
    <property type="term" value="F:RNA binding"/>
    <property type="evidence" value="ECO:0007669"/>
    <property type="project" value="UniProtKB-UniRule"/>
</dbReference>
<evidence type="ECO:0000256" key="1">
    <source>
        <dbReference type="ARBA" id="ARBA00022737"/>
    </source>
</evidence>
<organism evidence="5 6">
    <name type="scientific">Heterodera trifolii</name>
    <dbReference type="NCBI Taxonomy" id="157864"/>
    <lineage>
        <taxon>Eukaryota</taxon>
        <taxon>Metazoa</taxon>
        <taxon>Ecdysozoa</taxon>
        <taxon>Nematoda</taxon>
        <taxon>Chromadorea</taxon>
        <taxon>Rhabditida</taxon>
        <taxon>Tylenchina</taxon>
        <taxon>Tylenchomorpha</taxon>
        <taxon>Tylenchoidea</taxon>
        <taxon>Heteroderidae</taxon>
        <taxon>Heteroderinae</taxon>
        <taxon>Heterodera</taxon>
    </lineage>
</organism>
<accession>A0ABD2J5E9</accession>
<dbReference type="InterPro" id="IPR004088">
    <property type="entry name" value="KH_dom_type_1"/>
</dbReference>
<keyword evidence="1" id="KW-0677">Repeat</keyword>
<feature type="domain" description="K Homology" evidence="4">
    <location>
        <begin position="177"/>
        <end position="248"/>
    </location>
</feature>
<dbReference type="Proteomes" id="UP001620626">
    <property type="component" value="Unassembled WGS sequence"/>
</dbReference>
<evidence type="ECO:0000256" key="3">
    <source>
        <dbReference type="SAM" id="MobiDB-lite"/>
    </source>
</evidence>
<feature type="region of interest" description="Disordered" evidence="3">
    <location>
        <begin position="491"/>
        <end position="531"/>
    </location>
</feature>
<comment type="caution">
    <text evidence="5">The sequence shown here is derived from an EMBL/GenBank/DDBJ whole genome shotgun (WGS) entry which is preliminary data.</text>
</comment>
<proteinExistence type="predicted"/>
<dbReference type="CDD" id="cd02396">
    <property type="entry name" value="KH-I_PCBP_rpt2"/>
    <property type="match status" value="1"/>
</dbReference>
<dbReference type="Pfam" id="PF00013">
    <property type="entry name" value="KH_1"/>
    <property type="match status" value="2"/>
</dbReference>
<dbReference type="SMART" id="SM00322">
    <property type="entry name" value="KH"/>
    <property type="match status" value="2"/>
</dbReference>
<dbReference type="InterPro" id="IPR036612">
    <property type="entry name" value="KH_dom_type_1_sf"/>
</dbReference>